<evidence type="ECO:0000313" key="7">
    <source>
        <dbReference type="Proteomes" id="UP000001876"/>
    </source>
</evidence>
<proteinExistence type="predicted"/>
<dbReference type="SMART" id="SM00398">
    <property type="entry name" value="HMG"/>
    <property type="match status" value="1"/>
</dbReference>
<evidence type="ECO:0000259" key="4">
    <source>
        <dbReference type="PROSITE" id="PS50118"/>
    </source>
</evidence>
<reference evidence="6 7" key="1">
    <citation type="journal article" date="2009" name="Science">
        <title>Green evolution and dynamic adaptations revealed by genomes of the marine picoeukaryotes Micromonas.</title>
        <authorList>
            <person name="Worden A.Z."/>
            <person name="Lee J.H."/>
            <person name="Mock T."/>
            <person name="Rouze P."/>
            <person name="Simmons M.P."/>
            <person name="Aerts A.L."/>
            <person name="Allen A.E."/>
            <person name="Cuvelier M.L."/>
            <person name="Derelle E."/>
            <person name="Everett M.V."/>
            <person name="Foulon E."/>
            <person name="Grimwood J."/>
            <person name="Gundlach H."/>
            <person name="Henrissat B."/>
            <person name="Napoli C."/>
            <person name="McDonald S.M."/>
            <person name="Parker M.S."/>
            <person name="Rombauts S."/>
            <person name="Salamov A."/>
            <person name="Von Dassow P."/>
            <person name="Badger J.H."/>
            <person name="Coutinho P.M."/>
            <person name="Demir E."/>
            <person name="Dubchak I."/>
            <person name="Gentemann C."/>
            <person name="Eikrem W."/>
            <person name="Gready J.E."/>
            <person name="John U."/>
            <person name="Lanier W."/>
            <person name="Lindquist E.A."/>
            <person name="Lucas S."/>
            <person name="Mayer K.F."/>
            <person name="Moreau H."/>
            <person name="Not F."/>
            <person name="Otillar R."/>
            <person name="Panaud O."/>
            <person name="Pangilinan J."/>
            <person name="Paulsen I."/>
            <person name="Piegu B."/>
            <person name="Poliakov A."/>
            <person name="Robbens S."/>
            <person name="Schmutz J."/>
            <person name="Toulza E."/>
            <person name="Wyss T."/>
            <person name="Zelensky A."/>
            <person name="Zhou K."/>
            <person name="Armbrust E.V."/>
            <person name="Bhattacharya D."/>
            <person name="Goodenough U.W."/>
            <person name="Van de Peer Y."/>
            <person name="Grigoriev I.V."/>
        </authorList>
    </citation>
    <scope>NUCLEOTIDE SEQUENCE [LARGE SCALE GENOMIC DNA]</scope>
    <source>
        <strain evidence="6 7">CCMP1545</strain>
    </source>
</reference>
<dbReference type="RefSeq" id="XP_003064172.1">
    <property type="nucleotide sequence ID" value="XM_003064126.1"/>
</dbReference>
<feature type="DNA-binding region" description="HMG box" evidence="2">
    <location>
        <begin position="87"/>
        <end position="155"/>
    </location>
</feature>
<dbReference type="InterPro" id="IPR019835">
    <property type="entry name" value="SWIB_domain"/>
</dbReference>
<dbReference type="Gene3D" id="1.10.245.10">
    <property type="entry name" value="SWIB/MDM2 domain"/>
    <property type="match status" value="1"/>
</dbReference>
<dbReference type="InterPro" id="IPR009071">
    <property type="entry name" value="HMG_box_dom"/>
</dbReference>
<keyword evidence="2" id="KW-0539">Nucleus</keyword>
<dbReference type="SMART" id="SM00151">
    <property type="entry name" value="SWIB"/>
    <property type="match status" value="1"/>
</dbReference>
<dbReference type="Pfam" id="PF08766">
    <property type="entry name" value="DEK_C"/>
    <property type="match status" value="1"/>
</dbReference>
<dbReference type="InterPro" id="IPR050342">
    <property type="entry name" value="HMGB"/>
</dbReference>
<evidence type="ECO:0000256" key="3">
    <source>
        <dbReference type="SAM" id="MobiDB-lite"/>
    </source>
</evidence>
<dbReference type="eggNOG" id="KOG0381">
    <property type="taxonomic scope" value="Eukaryota"/>
</dbReference>
<dbReference type="PRINTS" id="PR00886">
    <property type="entry name" value="HIGHMOBLTY12"/>
</dbReference>
<dbReference type="GO" id="GO:0005634">
    <property type="term" value="C:nucleus"/>
    <property type="evidence" value="ECO:0007669"/>
    <property type="project" value="UniProtKB-UniRule"/>
</dbReference>
<name>C1N7Y3_MICPC</name>
<gene>
    <name evidence="6" type="ORF">MICPUCDRAFT_53875</name>
</gene>
<feature type="compositionally biased region" description="Basic and acidic residues" evidence="3">
    <location>
        <begin position="37"/>
        <end position="54"/>
    </location>
</feature>
<dbReference type="OrthoDB" id="1919336at2759"/>
<sequence>MAPKKETKNALVVERLHVILADADLETMTVKNVQAKLESELKTDIERGTKRKADGSGGKAGKKSKDDKKGKKRGRGKGKDVTDPNKPKGPKGAYMCFVQIARPKINASQPGLKFAEIAKQLGEQWKSMDAPTRAKYDKLAEDDKLRYARDIAAYVPMDAAGLDQLRKEKQAKKSAGGLQKPYKCTPALTKFLGGDKTISRANLTSRLWSYFKSKELMDPANKRWVVADKQLKDLLGVDRFQGFTVSKYLSQHLLPMDA</sequence>
<dbReference type="EMBL" id="GG663750">
    <property type="protein sequence ID" value="EEH51794.1"/>
    <property type="molecule type" value="Genomic_DNA"/>
</dbReference>
<evidence type="ECO:0000259" key="5">
    <source>
        <dbReference type="PROSITE" id="PS51925"/>
    </source>
</evidence>
<dbReference type="SUPFAM" id="SSF47095">
    <property type="entry name" value="HMG-box"/>
    <property type="match status" value="1"/>
</dbReference>
<evidence type="ECO:0000256" key="1">
    <source>
        <dbReference type="ARBA" id="ARBA00023125"/>
    </source>
</evidence>
<dbReference type="InterPro" id="IPR003121">
    <property type="entry name" value="SWIB_MDM2_domain"/>
</dbReference>
<dbReference type="STRING" id="564608.C1N7Y3"/>
<feature type="compositionally biased region" description="Basic and acidic residues" evidence="3">
    <location>
        <begin position="77"/>
        <end position="86"/>
    </location>
</feature>
<dbReference type="InterPro" id="IPR036910">
    <property type="entry name" value="HMG_box_dom_sf"/>
</dbReference>
<dbReference type="InterPro" id="IPR036885">
    <property type="entry name" value="SWIB_MDM2_dom_sf"/>
</dbReference>
<organism evidence="7">
    <name type="scientific">Micromonas pusilla (strain CCMP1545)</name>
    <name type="common">Picoplanktonic green alga</name>
    <dbReference type="NCBI Taxonomy" id="564608"/>
    <lineage>
        <taxon>Eukaryota</taxon>
        <taxon>Viridiplantae</taxon>
        <taxon>Chlorophyta</taxon>
        <taxon>Mamiellophyceae</taxon>
        <taxon>Mamiellales</taxon>
        <taxon>Mamiellaceae</taxon>
        <taxon>Micromonas</taxon>
    </lineage>
</organism>
<evidence type="ECO:0000313" key="6">
    <source>
        <dbReference type="EMBL" id="EEH51794.1"/>
    </source>
</evidence>
<feature type="region of interest" description="Disordered" evidence="3">
    <location>
        <begin position="36"/>
        <end position="88"/>
    </location>
</feature>
<dbReference type="GO" id="GO:0003677">
    <property type="term" value="F:DNA binding"/>
    <property type="evidence" value="ECO:0007669"/>
    <property type="project" value="UniProtKB-UniRule"/>
</dbReference>
<dbReference type="GeneID" id="9689613"/>
<dbReference type="CDD" id="cd10567">
    <property type="entry name" value="SWIB-MDM2_like"/>
    <property type="match status" value="1"/>
</dbReference>
<dbReference type="Proteomes" id="UP000001876">
    <property type="component" value="Unassembled WGS sequence"/>
</dbReference>
<keyword evidence="1 2" id="KW-0238">DNA-binding</keyword>
<dbReference type="AlphaFoldDB" id="C1N7Y3"/>
<dbReference type="SUPFAM" id="SSF47592">
    <property type="entry name" value="SWIB/MDM2 domain"/>
    <property type="match status" value="1"/>
</dbReference>
<protein>
    <submittedName>
        <fullName evidence="6">High mobility group family B protein</fullName>
    </submittedName>
</protein>
<keyword evidence="7" id="KW-1185">Reference proteome</keyword>
<dbReference type="Pfam" id="PF02201">
    <property type="entry name" value="SWIB"/>
    <property type="match status" value="1"/>
</dbReference>
<dbReference type="PROSITE" id="PS51925">
    <property type="entry name" value="SWIB_MDM2"/>
    <property type="match status" value="1"/>
</dbReference>
<dbReference type="InterPro" id="IPR014876">
    <property type="entry name" value="DEK_C"/>
</dbReference>
<dbReference type="KEGG" id="mpp:MICPUCDRAFT_53875"/>
<dbReference type="Pfam" id="PF00505">
    <property type="entry name" value="HMG_box"/>
    <property type="match status" value="1"/>
</dbReference>
<feature type="domain" description="HMG box" evidence="4">
    <location>
        <begin position="87"/>
        <end position="155"/>
    </location>
</feature>
<dbReference type="eggNOG" id="KOG1946">
    <property type="taxonomic scope" value="Eukaryota"/>
</dbReference>
<feature type="domain" description="DM2" evidence="5">
    <location>
        <begin position="177"/>
        <end position="255"/>
    </location>
</feature>
<dbReference type="Gene3D" id="1.10.30.10">
    <property type="entry name" value="High mobility group box domain"/>
    <property type="match status" value="1"/>
</dbReference>
<evidence type="ECO:0000256" key="2">
    <source>
        <dbReference type="PROSITE-ProRule" id="PRU00267"/>
    </source>
</evidence>
<dbReference type="PANTHER" id="PTHR48112:SF15">
    <property type="entry name" value="HMG BOX DOMAIN-CONTAINING PROTEIN"/>
    <property type="match status" value="1"/>
</dbReference>
<dbReference type="PANTHER" id="PTHR48112">
    <property type="entry name" value="HIGH MOBILITY GROUP PROTEIN DSP1"/>
    <property type="match status" value="1"/>
</dbReference>
<dbReference type="PROSITE" id="PS50118">
    <property type="entry name" value="HMG_BOX_2"/>
    <property type="match status" value="1"/>
</dbReference>
<accession>C1N7Y3</accession>